<reference evidence="2 3" key="1">
    <citation type="submission" date="2018-05" db="EMBL/GenBank/DDBJ databases">
        <title>Amnibacterium sp. M8JJ-5, whole genome shotgun sequence.</title>
        <authorList>
            <person name="Tuo L."/>
        </authorList>
    </citation>
    <scope>NUCLEOTIDE SEQUENCE [LARGE SCALE GENOMIC DNA]</scope>
    <source>
        <strain evidence="2 3">M8JJ-5</strain>
    </source>
</reference>
<dbReference type="EMBL" id="QEOP01000005">
    <property type="protein sequence ID" value="PVZ93226.1"/>
    <property type="molecule type" value="Genomic_DNA"/>
</dbReference>
<comment type="caution">
    <text evidence="2">The sequence shown here is derived from an EMBL/GenBank/DDBJ whole genome shotgun (WGS) entry which is preliminary data.</text>
</comment>
<dbReference type="OrthoDB" id="176168at2"/>
<dbReference type="AlphaFoldDB" id="A0A2V1HKR2"/>
<organism evidence="2 3">
    <name type="scientific">Amnibacterium flavum</name>
    <dbReference type="NCBI Taxonomy" id="2173173"/>
    <lineage>
        <taxon>Bacteria</taxon>
        <taxon>Bacillati</taxon>
        <taxon>Actinomycetota</taxon>
        <taxon>Actinomycetes</taxon>
        <taxon>Micrococcales</taxon>
        <taxon>Microbacteriaceae</taxon>
        <taxon>Amnibacterium</taxon>
    </lineage>
</organism>
<proteinExistence type="predicted"/>
<gene>
    <name evidence="2" type="ORF">DDQ50_16075</name>
</gene>
<dbReference type="Pfam" id="PF06439">
    <property type="entry name" value="3keto-disac_hyd"/>
    <property type="match status" value="1"/>
</dbReference>
<dbReference type="Gene3D" id="2.60.120.560">
    <property type="entry name" value="Exo-inulinase, domain 1"/>
    <property type="match status" value="1"/>
</dbReference>
<dbReference type="InterPro" id="IPR010496">
    <property type="entry name" value="AL/BT2_dom"/>
</dbReference>
<protein>
    <submittedName>
        <fullName evidence="2">DUF1080 domain-containing protein</fullName>
    </submittedName>
</protein>
<feature type="domain" description="3-keto-alpha-glucoside-1,2-lyase/3-keto-2-hydroxy-glucal hydratase" evidence="1">
    <location>
        <begin position="12"/>
        <end position="292"/>
    </location>
</feature>
<name>A0A2V1HKR2_9MICO</name>
<evidence type="ECO:0000313" key="3">
    <source>
        <dbReference type="Proteomes" id="UP000244893"/>
    </source>
</evidence>
<sequence>MSPEAESLPNSVSIFDGKTLSGWRPVPRTFGAAYPGGPSIMDALDLIGMDKLEIDIAGPIVWEPEKNAAVWTVEDGAIVGRQNFPGSGYGGWLVSEKTYGDFELVLEAKPDWPADTGILLRRRADDWAGFQVLLDHREYGGIGGFYGNGLASFSALPFSIRSVVDGDGAVIGIEADDPATSLDPVTDEKISRLSYAAKAEDFLDVWRWNDWNEIRIRCVGASPVLTTWVNGLKIAELDTATIDSPHYSPEGVLEWLGPRGHIALEVHDNDPIMGEARWGRGAACRWRNITITELGSEGALA</sequence>
<keyword evidence="3" id="KW-1185">Reference proteome</keyword>
<dbReference type="Proteomes" id="UP000244893">
    <property type="component" value="Unassembled WGS sequence"/>
</dbReference>
<dbReference type="GO" id="GO:0016787">
    <property type="term" value="F:hydrolase activity"/>
    <property type="evidence" value="ECO:0007669"/>
    <property type="project" value="InterPro"/>
</dbReference>
<evidence type="ECO:0000259" key="1">
    <source>
        <dbReference type="Pfam" id="PF06439"/>
    </source>
</evidence>
<evidence type="ECO:0000313" key="2">
    <source>
        <dbReference type="EMBL" id="PVZ93226.1"/>
    </source>
</evidence>
<accession>A0A2V1HKR2</accession>